<reference evidence="2 3" key="1">
    <citation type="submission" date="2020-08" db="EMBL/GenBank/DDBJ databases">
        <title>Genome sequence of Tessaracoccus defluvii JCM 17540T.</title>
        <authorList>
            <person name="Hyun D.-W."/>
            <person name="Bae J.-W."/>
        </authorList>
    </citation>
    <scope>NUCLEOTIDE SEQUENCE [LARGE SCALE GENOMIC DNA]</scope>
    <source>
        <strain evidence="2 3">JCM 17540</strain>
    </source>
</reference>
<organism evidence="2 3">
    <name type="scientific">Tessaracoccus defluvii</name>
    <dbReference type="NCBI Taxonomy" id="1285901"/>
    <lineage>
        <taxon>Bacteria</taxon>
        <taxon>Bacillati</taxon>
        <taxon>Actinomycetota</taxon>
        <taxon>Actinomycetes</taxon>
        <taxon>Propionibacteriales</taxon>
        <taxon>Propionibacteriaceae</taxon>
        <taxon>Tessaracoccus</taxon>
    </lineage>
</organism>
<evidence type="ECO:0000313" key="3">
    <source>
        <dbReference type="Proteomes" id="UP000516117"/>
    </source>
</evidence>
<dbReference type="AlphaFoldDB" id="A0A7H0HAR8"/>
<name>A0A7H0HAR8_9ACTN</name>
<dbReference type="Proteomes" id="UP000516117">
    <property type="component" value="Chromosome"/>
</dbReference>
<feature type="domain" description="NAD(P)-binding" evidence="1">
    <location>
        <begin position="3"/>
        <end position="125"/>
    </location>
</feature>
<dbReference type="KEGG" id="tdf:H9L22_14945"/>
<proteinExistence type="predicted"/>
<evidence type="ECO:0000259" key="1">
    <source>
        <dbReference type="Pfam" id="PF13460"/>
    </source>
</evidence>
<dbReference type="Gene3D" id="3.40.50.720">
    <property type="entry name" value="NAD(P)-binding Rossmann-like Domain"/>
    <property type="match status" value="1"/>
</dbReference>
<gene>
    <name evidence="2" type="ORF">H9L22_14945</name>
</gene>
<dbReference type="SUPFAM" id="SSF51735">
    <property type="entry name" value="NAD(P)-binding Rossmann-fold domains"/>
    <property type="match status" value="1"/>
</dbReference>
<protein>
    <submittedName>
        <fullName evidence="2">NAD(P)H-binding protein</fullName>
    </submittedName>
</protein>
<dbReference type="InterPro" id="IPR016040">
    <property type="entry name" value="NAD(P)-bd_dom"/>
</dbReference>
<evidence type="ECO:0000313" key="2">
    <source>
        <dbReference type="EMBL" id="QNP57634.1"/>
    </source>
</evidence>
<dbReference type="EMBL" id="CP060789">
    <property type="protein sequence ID" value="QNP57634.1"/>
    <property type="molecule type" value="Genomic_DNA"/>
</dbReference>
<sequence>MLALAAAARGADALVVSITGSMREDSFMRRSLPPILEAAERAGVGRVVLVSVFGAGPSLKKASWFAKLVYRSMLGRFLADKDAGDRLLTESGLDYTIVYPVNLKSAPRQASTGVKLLDDVGRVPGLPTLPFANAGEAIARIAADPSFAGKRVVVTTATGWTPAT</sequence>
<accession>A0A7H0HAR8</accession>
<dbReference type="InterPro" id="IPR036291">
    <property type="entry name" value="NAD(P)-bd_dom_sf"/>
</dbReference>
<keyword evidence="3" id="KW-1185">Reference proteome</keyword>
<dbReference type="Pfam" id="PF13460">
    <property type="entry name" value="NAD_binding_10"/>
    <property type="match status" value="1"/>
</dbReference>